<name>A0A212LPT6_9HYPH</name>
<accession>A0A212LPT6</accession>
<gene>
    <name evidence="1" type="ORF">KL86PLE_90451</name>
</gene>
<sequence length="547" mass="59860">MQGIPPALLVKGEFAFSDDPAVLAREVGATGAKVVFFDSDGGNIVAAMAYGRTIRSLGLWTFQLRSDQCASACALAFVGGVVRHAQPGSIGVHQSSFSPESNFDGDTAVAAIQSITADIMAYLIEMGIDPKLLQLSLSVPPNDMRYLTASEMAQYKITSTEKIDLQAAAPVGIQAKPTVPSSGIVPKPIEPTTEDKAIAFMAGYYDTWSRPNADALAFLDNAYADTIEFYDKTTSKEVVLDEKRKFADRWPKRAYNVRHGSEHVSCSGLCTMTGIVEWFTESPVRARVSSGIAEFTLMWDASTGKLVSENGLVLAIDKNAAEPFRIILQWHDENGKCRGGSGASDETEKACRRREVIGAKLDAVGWCYGHPGEYGYQTNWHRCDGGEVASADAKAAGSTIRTKLRPADYAVRAIFSGKTQLPDFKNRDRDFNTYRTRIREGMRAGPNYAGRYSVIQIGCGTGCSFVIVGDNQTGRPMSFPRGGEDNMYLQLQFQLDSRLLTAQWANYDSGKCYVEWFDFDGGSWKVLNKFEAGNIDACYKDIAENVK</sequence>
<dbReference type="EMBL" id="FMJD01000013">
    <property type="protein sequence ID" value="SCM79507.1"/>
    <property type="molecule type" value="Genomic_DNA"/>
</dbReference>
<organism evidence="1">
    <name type="scientific">uncultured Pleomorphomonas sp</name>
    <dbReference type="NCBI Taxonomy" id="442121"/>
    <lineage>
        <taxon>Bacteria</taxon>
        <taxon>Pseudomonadati</taxon>
        <taxon>Pseudomonadota</taxon>
        <taxon>Alphaproteobacteria</taxon>
        <taxon>Hyphomicrobiales</taxon>
        <taxon>Pleomorphomonadaceae</taxon>
        <taxon>Pleomorphomonas</taxon>
        <taxon>environmental samples</taxon>
    </lineage>
</organism>
<dbReference type="InterPro" id="IPR029045">
    <property type="entry name" value="ClpP/crotonase-like_dom_sf"/>
</dbReference>
<evidence type="ECO:0000313" key="1">
    <source>
        <dbReference type="EMBL" id="SCM79507.1"/>
    </source>
</evidence>
<proteinExistence type="predicted"/>
<dbReference type="AlphaFoldDB" id="A0A212LPT6"/>
<dbReference type="SUPFAM" id="SSF52096">
    <property type="entry name" value="ClpP/crotonase"/>
    <property type="match status" value="1"/>
</dbReference>
<dbReference type="Gene3D" id="3.90.226.10">
    <property type="entry name" value="2-enoyl-CoA Hydratase, Chain A, domain 1"/>
    <property type="match status" value="1"/>
</dbReference>
<protein>
    <submittedName>
        <fullName evidence="1">Uncharacterized protein</fullName>
    </submittedName>
</protein>
<reference evidence="1" key="1">
    <citation type="submission" date="2016-08" db="EMBL/GenBank/DDBJ databases">
        <authorList>
            <person name="Seilhamer J.J."/>
        </authorList>
    </citation>
    <scope>NUCLEOTIDE SEQUENCE</scope>
    <source>
        <strain evidence="1">86</strain>
    </source>
</reference>